<dbReference type="RefSeq" id="WP_012031584.1">
    <property type="nucleotide sequence ID" value="NC_009446.1"/>
</dbReference>
<proteinExistence type="inferred from homology"/>
<evidence type="ECO:0000256" key="8">
    <source>
        <dbReference type="ARBA" id="ARBA00049417"/>
    </source>
</evidence>
<evidence type="ECO:0000313" key="11">
    <source>
        <dbReference type="Proteomes" id="UP000000248"/>
    </source>
</evidence>
<feature type="domain" description="Calcineurin-like phosphoesterase" evidence="9">
    <location>
        <begin position="3"/>
        <end position="165"/>
    </location>
</feature>
<evidence type="ECO:0000256" key="3">
    <source>
        <dbReference type="ARBA" id="ARBA00012506"/>
    </source>
</evidence>
<organism evidence="10 11">
    <name type="scientific">Dichelobacter nodosus (strain VCS1703A)</name>
    <dbReference type="NCBI Taxonomy" id="246195"/>
    <lineage>
        <taxon>Bacteria</taxon>
        <taxon>Pseudomonadati</taxon>
        <taxon>Pseudomonadota</taxon>
        <taxon>Gammaproteobacteria</taxon>
        <taxon>Cardiobacteriales</taxon>
        <taxon>Cardiobacteriaceae</taxon>
        <taxon>Dichelobacter</taxon>
    </lineage>
</organism>
<dbReference type="AlphaFoldDB" id="A5EX64"/>
<dbReference type="EMBL" id="CP000513">
    <property type="protein sequence ID" value="ABQ13605.1"/>
    <property type="molecule type" value="Genomic_DNA"/>
</dbReference>
<dbReference type="GO" id="GO:0016791">
    <property type="term" value="F:phosphatase activity"/>
    <property type="evidence" value="ECO:0007669"/>
    <property type="project" value="TreeGrafter"/>
</dbReference>
<dbReference type="InterPro" id="IPR004843">
    <property type="entry name" value="Calcineurin-like_PHP"/>
</dbReference>
<dbReference type="InterPro" id="IPR029052">
    <property type="entry name" value="Metallo-depent_PP-like"/>
</dbReference>
<dbReference type="Proteomes" id="UP000000248">
    <property type="component" value="Chromosome"/>
</dbReference>
<comment type="function">
    <text evidence="1">Hydrolyzes diadenosine 5',5'''-P1,P4-tetraphosphate to yield ADP.</text>
</comment>
<keyword evidence="11" id="KW-1185">Reference proteome</keyword>
<keyword evidence="4 10" id="KW-0378">Hydrolase</keyword>
<dbReference type="eggNOG" id="COG0639">
    <property type="taxonomic scope" value="Bacteria"/>
</dbReference>
<evidence type="ECO:0000256" key="6">
    <source>
        <dbReference type="ARBA" id="ARBA00032248"/>
    </source>
</evidence>
<evidence type="ECO:0000256" key="1">
    <source>
        <dbReference type="ARBA" id="ARBA00003413"/>
    </source>
</evidence>
<dbReference type="Pfam" id="PF00149">
    <property type="entry name" value="Metallophos"/>
    <property type="match status" value="1"/>
</dbReference>
<dbReference type="NCBIfam" id="NF001204">
    <property type="entry name" value="PRK00166.1"/>
    <property type="match status" value="1"/>
</dbReference>
<dbReference type="Gene3D" id="3.60.21.10">
    <property type="match status" value="1"/>
</dbReference>
<accession>A5EX64</accession>
<dbReference type="PANTHER" id="PTHR42850">
    <property type="entry name" value="METALLOPHOSPHOESTERASE"/>
    <property type="match status" value="1"/>
</dbReference>
<dbReference type="PANTHER" id="PTHR42850:SF4">
    <property type="entry name" value="ZINC-DEPENDENT ENDOPOLYPHOSPHATASE"/>
    <property type="match status" value="1"/>
</dbReference>
<sequence>MATYVIGDVHGHYTALMRLLDKIHFSEGSDELWFLGDLINKGPDSLAVVRFVSQLDPARHKVVMGNHDFSLLVQAAYPSLQMKASTAEFLHAADGADLLAKMRQWPLMFVDFARKIIVSHAGLYPNWTVEQALSLHGEILEHLRGAAGDEFLWQVYQDEPLMWSDNLNKLEQYRFMVNTLTRMRFFRKKNGAHDWTAKMPPDEAPKDLIPWYELKRRDGYRCIFGHWAALGLKIRESWACLDDGAAWGGRIAAFDVDKWAVSATQTVRL</sequence>
<dbReference type="KEGG" id="dno:DNO_1294"/>
<comment type="similarity">
    <text evidence="2">Belongs to the Ap4A hydrolase family.</text>
</comment>
<dbReference type="STRING" id="246195.DNO_1294"/>
<gene>
    <name evidence="10" type="primary">apaH</name>
    <name evidence="10" type="ordered locus">DNO_1294</name>
</gene>
<protein>
    <recommendedName>
        <fullName evidence="3">bis(5'-nucleosyl)-tetraphosphatase (symmetrical)</fullName>
        <ecNumber evidence="3">3.6.1.41</ecNumber>
    </recommendedName>
    <alternativeName>
        <fullName evidence="6">Ap4A hydrolase</fullName>
    </alternativeName>
    <alternativeName>
        <fullName evidence="5">Diadenosine 5',5'''-P1,P4-tetraphosphate pyrophosphohydrolase</fullName>
    </alternativeName>
    <alternativeName>
        <fullName evidence="7">Diadenosine tetraphosphatase</fullName>
    </alternativeName>
</protein>
<dbReference type="PIRSF" id="PIRSF000903">
    <property type="entry name" value="B5n-ttraPtase_sm"/>
    <property type="match status" value="1"/>
</dbReference>
<evidence type="ECO:0000259" key="9">
    <source>
        <dbReference type="Pfam" id="PF00149"/>
    </source>
</evidence>
<reference evidence="10 11" key="1">
    <citation type="journal article" date="2007" name="Nat. Biotechnol.">
        <title>Genome sequence and identification of candidate vaccine antigens from the animal pathogen Dichelobacter nodosus.</title>
        <authorList>
            <person name="Myers G.S."/>
            <person name="Parker D."/>
            <person name="Al-Hasani K."/>
            <person name="Kennan R.M."/>
            <person name="Seemann T."/>
            <person name="Ren Q."/>
            <person name="Badger J.H."/>
            <person name="Selengut J.D."/>
            <person name="Deboy R.T."/>
            <person name="Tettelin H."/>
            <person name="Boyce J.D."/>
            <person name="McCarl V.P."/>
            <person name="Han X."/>
            <person name="Nelson W.C."/>
            <person name="Madupu R."/>
            <person name="Mohamoud Y."/>
            <person name="Holley T."/>
            <person name="Fedorova N."/>
            <person name="Khouri H."/>
            <person name="Bottomley S.P."/>
            <person name="Whittington R.J."/>
            <person name="Adler B."/>
            <person name="Songer J.G."/>
            <person name="Rood J.I."/>
            <person name="Paulsen I.T."/>
        </authorList>
    </citation>
    <scope>NUCLEOTIDE SEQUENCE [LARGE SCALE GENOMIC DNA]</scope>
    <source>
        <strain evidence="10 11">VCS1703A</strain>
    </source>
</reference>
<dbReference type="OrthoDB" id="9807890at2"/>
<dbReference type="HOGENOM" id="CLU_056184_2_0_6"/>
<dbReference type="InterPro" id="IPR050126">
    <property type="entry name" value="Ap4A_hydrolase"/>
</dbReference>
<dbReference type="EC" id="3.6.1.41" evidence="3"/>
<dbReference type="GO" id="GO:0005737">
    <property type="term" value="C:cytoplasm"/>
    <property type="evidence" value="ECO:0007669"/>
    <property type="project" value="TreeGrafter"/>
</dbReference>
<evidence type="ECO:0000313" key="10">
    <source>
        <dbReference type="EMBL" id="ABQ13605.1"/>
    </source>
</evidence>
<evidence type="ECO:0000256" key="4">
    <source>
        <dbReference type="ARBA" id="ARBA00022801"/>
    </source>
</evidence>
<comment type="catalytic activity">
    <reaction evidence="8">
        <text>P(1),P(4)-bis(5'-adenosyl) tetraphosphate + H2O = 2 ADP + 2 H(+)</text>
        <dbReference type="Rhea" id="RHEA:24252"/>
        <dbReference type="ChEBI" id="CHEBI:15377"/>
        <dbReference type="ChEBI" id="CHEBI:15378"/>
        <dbReference type="ChEBI" id="CHEBI:58141"/>
        <dbReference type="ChEBI" id="CHEBI:456216"/>
        <dbReference type="EC" id="3.6.1.41"/>
    </reaction>
</comment>
<name>A5EX64_DICNV</name>
<dbReference type="SUPFAM" id="SSF56300">
    <property type="entry name" value="Metallo-dependent phosphatases"/>
    <property type="match status" value="1"/>
</dbReference>
<dbReference type="InterPro" id="IPR004617">
    <property type="entry name" value="ApaH"/>
</dbReference>
<evidence type="ECO:0000256" key="7">
    <source>
        <dbReference type="ARBA" id="ARBA00033210"/>
    </source>
</evidence>
<evidence type="ECO:0000256" key="2">
    <source>
        <dbReference type="ARBA" id="ARBA00005419"/>
    </source>
</evidence>
<evidence type="ECO:0000256" key="5">
    <source>
        <dbReference type="ARBA" id="ARBA00031248"/>
    </source>
</evidence>
<dbReference type="GO" id="GO:0008803">
    <property type="term" value="F:bis(5'-nucleosyl)-tetraphosphatase (symmetrical) activity"/>
    <property type="evidence" value="ECO:0007669"/>
    <property type="project" value="UniProtKB-EC"/>
</dbReference>